<evidence type="ECO:0000256" key="3">
    <source>
        <dbReference type="ARBA" id="ARBA00022679"/>
    </source>
</evidence>
<feature type="domain" description="Glycosyltransferase 2-like" evidence="4">
    <location>
        <begin position="5"/>
        <end position="158"/>
    </location>
</feature>
<evidence type="ECO:0000313" key="6">
    <source>
        <dbReference type="Proteomes" id="UP000036959"/>
    </source>
</evidence>
<keyword evidence="3 5" id="KW-0808">Transferase</keyword>
<gene>
    <name evidence="5" type="ORF">BVER_01601</name>
</gene>
<dbReference type="InterPro" id="IPR050834">
    <property type="entry name" value="Glycosyltransf_2"/>
</dbReference>
<dbReference type="RefSeq" id="WP_198155101.1">
    <property type="nucleotide sequence ID" value="NZ_LFJJ01000001.1"/>
</dbReference>
<comment type="similarity">
    <text evidence="1">Belongs to the glycosyltransferase 2 family.</text>
</comment>
<proteinExistence type="inferred from homology"/>
<evidence type="ECO:0000256" key="2">
    <source>
        <dbReference type="ARBA" id="ARBA00022676"/>
    </source>
</evidence>
<evidence type="ECO:0000256" key="1">
    <source>
        <dbReference type="ARBA" id="ARBA00006739"/>
    </source>
</evidence>
<dbReference type="AlphaFoldDB" id="A0A0L0MJ96"/>
<dbReference type="PANTHER" id="PTHR43685:SF5">
    <property type="entry name" value="GLYCOSYLTRANSFERASE EPSE-RELATED"/>
    <property type="match status" value="1"/>
</dbReference>
<dbReference type="GO" id="GO:0016757">
    <property type="term" value="F:glycosyltransferase activity"/>
    <property type="evidence" value="ECO:0007669"/>
    <property type="project" value="UniProtKB-KW"/>
</dbReference>
<dbReference type="InterPro" id="IPR029044">
    <property type="entry name" value="Nucleotide-diphossugar_trans"/>
</dbReference>
<dbReference type="SUPFAM" id="SSF53448">
    <property type="entry name" value="Nucleotide-diphospho-sugar transferases"/>
    <property type="match status" value="1"/>
</dbReference>
<dbReference type="Pfam" id="PF00535">
    <property type="entry name" value="Glycos_transf_2"/>
    <property type="match status" value="1"/>
</dbReference>
<keyword evidence="6" id="KW-1185">Reference proteome</keyword>
<evidence type="ECO:0000313" key="5">
    <source>
        <dbReference type="EMBL" id="KND62398.1"/>
    </source>
</evidence>
<comment type="caution">
    <text evidence="5">The sequence shown here is derived from an EMBL/GenBank/DDBJ whole genome shotgun (WGS) entry which is preliminary data.</text>
</comment>
<dbReference type="PANTHER" id="PTHR43685">
    <property type="entry name" value="GLYCOSYLTRANSFERASE"/>
    <property type="match status" value="1"/>
</dbReference>
<dbReference type="EMBL" id="LFJJ01000001">
    <property type="protein sequence ID" value="KND62398.1"/>
    <property type="molecule type" value="Genomic_DNA"/>
</dbReference>
<reference evidence="6" key="1">
    <citation type="submission" date="2015-06" db="EMBL/GenBank/DDBJ databases">
        <title>Comparative genomics of Burkholderia leaf nodule symbionts.</title>
        <authorList>
            <person name="Carlier A."/>
            <person name="Eberl L."/>
            <person name="Pinto-Carbo M."/>
        </authorList>
    </citation>
    <scope>NUCLEOTIDE SEQUENCE [LARGE SCALE GENOMIC DNA]</scope>
    <source>
        <strain evidence="6">UZHbot4</strain>
    </source>
</reference>
<keyword evidence="2" id="KW-0328">Glycosyltransferase</keyword>
<accession>A0A0L0MJ96</accession>
<evidence type="ECO:0000259" key="4">
    <source>
        <dbReference type="Pfam" id="PF00535"/>
    </source>
</evidence>
<name>A0A0L0MJ96_9BURK</name>
<protein>
    <submittedName>
        <fullName evidence="5">Glycosyltransferase</fullName>
    </submittedName>
</protein>
<organism evidence="5 6">
    <name type="scientific">Candidatus Burkholderia verschuerenii</name>
    <dbReference type="NCBI Taxonomy" id="242163"/>
    <lineage>
        <taxon>Bacteria</taxon>
        <taxon>Pseudomonadati</taxon>
        <taxon>Pseudomonadota</taxon>
        <taxon>Betaproteobacteria</taxon>
        <taxon>Burkholderiales</taxon>
        <taxon>Burkholderiaceae</taxon>
        <taxon>Burkholderia</taxon>
    </lineage>
</organism>
<sequence>MPKISVVVPTYNASRHIVETLRSLLQQDADFEILLLDDASKDDTLELARGLNDSRIRIFALEHNQGRASNANRAFSLCRGEYIARIDHDDIALPDRLSKQAAFLDAHPEITVLGTQIQHFGDDHTTSSFPLEDAEIKARFIIGAAYLANPSVMMRREFVERFGIRYDPNLDIVDDLGFWFECMLQGARFANLPEALTRYRVHQGMTSLNLNIARLNTAKARLFARIFQAYFPRLTGVDIERLCTLLENPLQPEPDLYVLMSLYRAAGVALSRIDQRWGVSAKELEYRMVDLLDRKWRASAQTIPRGDEEKFFCHRVIGNTLAELKDR</sequence>
<dbReference type="Proteomes" id="UP000036959">
    <property type="component" value="Unassembled WGS sequence"/>
</dbReference>
<dbReference type="InterPro" id="IPR001173">
    <property type="entry name" value="Glyco_trans_2-like"/>
</dbReference>
<dbReference type="Gene3D" id="3.90.550.10">
    <property type="entry name" value="Spore Coat Polysaccharide Biosynthesis Protein SpsA, Chain A"/>
    <property type="match status" value="1"/>
</dbReference>
<dbReference type="PATRIC" id="fig|242163.4.peg.63"/>